<gene>
    <name evidence="2" type="ORF">DFQ59_103227</name>
</gene>
<dbReference type="InterPro" id="IPR027417">
    <property type="entry name" value="P-loop_NTPase"/>
</dbReference>
<dbReference type="Proteomes" id="UP000252707">
    <property type="component" value="Unassembled WGS sequence"/>
</dbReference>
<feature type="domain" description="CobQ/CobB/MinD/ParA nucleotide binding" evidence="1">
    <location>
        <begin position="8"/>
        <end position="193"/>
    </location>
</feature>
<dbReference type="PANTHER" id="PTHR13696">
    <property type="entry name" value="P-LOOP CONTAINING NUCLEOSIDE TRIPHOSPHATE HYDROLASE"/>
    <property type="match status" value="1"/>
</dbReference>
<dbReference type="EMBL" id="QPJY01000003">
    <property type="protein sequence ID" value="RCX31260.1"/>
    <property type="molecule type" value="Genomic_DNA"/>
</dbReference>
<reference evidence="2 3" key="1">
    <citation type="submission" date="2018-07" db="EMBL/GenBank/DDBJ databases">
        <title>Genomic Encyclopedia of Type Strains, Phase IV (KMG-IV): sequencing the most valuable type-strain genomes for metagenomic binning, comparative biology and taxonomic classification.</title>
        <authorList>
            <person name="Goeker M."/>
        </authorList>
    </citation>
    <scope>NUCLEOTIDE SEQUENCE [LARGE SCALE GENOMIC DNA]</scope>
    <source>
        <strain evidence="2 3">DSM 26407</strain>
    </source>
</reference>
<evidence type="ECO:0000313" key="2">
    <source>
        <dbReference type="EMBL" id="RCX31260.1"/>
    </source>
</evidence>
<dbReference type="InterPro" id="IPR050678">
    <property type="entry name" value="DNA_Partitioning_ATPase"/>
</dbReference>
<comment type="caution">
    <text evidence="2">The sequence shown here is derived from an EMBL/GenBank/DDBJ whole genome shotgun (WGS) entry which is preliminary data.</text>
</comment>
<organism evidence="2 3">
    <name type="scientific">Thioalbus denitrificans</name>
    <dbReference type="NCBI Taxonomy" id="547122"/>
    <lineage>
        <taxon>Bacteria</taxon>
        <taxon>Pseudomonadati</taxon>
        <taxon>Pseudomonadota</taxon>
        <taxon>Gammaproteobacteria</taxon>
        <taxon>Chromatiales</taxon>
        <taxon>Ectothiorhodospiraceae</taxon>
        <taxon>Thioalbus</taxon>
    </lineage>
</organism>
<name>A0A369CB53_9GAMM</name>
<dbReference type="CDD" id="cd02042">
    <property type="entry name" value="ParAB_family"/>
    <property type="match status" value="1"/>
</dbReference>
<dbReference type="InterPro" id="IPR002586">
    <property type="entry name" value="CobQ/CobB/MinD/ParA_Nub-bd_dom"/>
</dbReference>
<dbReference type="SUPFAM" id="SSF52540">
    <property type="entry name" value="P-loop containing nucleoside triphosphate hydrolases"/>
    <property type="match status" value="1"/>
</dbReference>
<evidence type="ECO:0000259" key="1">
    <source>
        <dbReference type="Pfam" id="PF01656"/>
    </source>
</evidence>
<dbReference type="RefSeq" id="WP_170142107.1">
    <property type="nucleotide sequence ID" value="NZ_QPJY01000003.1"/>
</dbReference>
<accession>A0A369CB53</accession>
<dbReference type="PANTHER" id="PTHR13696:SF99">
    <property type="entry name" value="COBYRINIC ACID AC-DIAMIDE SYNTHASE"/>
    <property type="match status" value="1"/>
</dbReference>
<evidence type="ECO:0000313" key="3">
    <source>
        <dbReference type="Proteomes" id="UP000252707"/>
    </source>
</evidence>
<dbReference type="Pfam" id="PF01656">
    <property type="entry name" value="CbiA"/>
    <property type="match status" value="1"/>
</dbReference>
<keyword evidence="3" id="KW-1185">Reference proteome</keyword>
<dbReference type="Gene3D" id="3.40.50.300">
    <property type="entry name" value="P-loop containing nucleotide triphosphate hydrolases"/>
    <property type="match status" value="1"/>
</dbReference>
<sequence>MSELRRYVVLNSKGGCGKTTLASNLAGYFACNGIGTALFDYDPQCSASHWLSLRAASLPRIHGVAVGQKNSAPVTRSFLMRLPQETRRVILDTPASMKRMELTELLRSASAVLVPVLPSAIDAHATANFIEELSTVMRTCAPHLPIGLVANRVRSNTPGILAPLERLSEKLDIPLVACLRETPNYLRAADAGISVHEMDSRTVRIDRAQWRPLVEWLEGPAQSQLDLEPRAQRG</sequence>
<protein>
    <submittedName>
        <fullName evidence="2">Chromosome partitioning protein</fullName>
    </submittedName>
</protein>
<proteinExistence type="predicted"/>
<dbReference type="AlphaFoldDB" id="A0A369CB53"/>